<keyword evidence="1" id="KW-0812">Transmembrane</keyword>
<protein>
    <submittedName>
        <fullName evidence="2">Uncharacterized protein</fullName>
    </submittedName>
</protein>
<name>A0A6N4XRC6_9FLAO</name>
<dbReference type="AlphaFoldDB" id="A0A6N4XRC6"/>
<organism evidence="2 3">
    <name type="scientific">Chryseobacterium fistulae</name>
    <dbReference type="NCBI Taxonomy" id="2675058"/>
    <lineage>
        <taxon>Bacteria</taxon>
        <taxon>Pseudomonadati</taxon>
        <taxon>Bacteroidota</taxon>
        <taxon>Flavobacteriia</taxon>
        <taxon>Flavobacteriales</taxon>
        <taxon>Weeksellaceae</taxon>
        <taxon>Chryseobacterium group</taxon>
        <taxon>Chryseobacterium</taxon>
    </lineage>
</organism>
<dbReference type="Proteomes" id="UP000445309">
    <property type="component" value="Unassembled WGS sequence"/>
</dbReference>
<reference evidence="2 3" key="1">
    <citation type="submission" date="2020-01" db="EMBL/GenBank/DDBJ databases">
        <authorList>
            <person name="Rodrigo-Torres L."/>
            <person name="Arahal R. D."/>
            <person name="Lucena T."/>
        </authorList>
    </citation>
    <scope>NUCLEOTIDE SEQUENCE [LARGE SCALE GENOMIC DNA]</scope>
    <source>
        <strain evidence="2 3">CECT 9393</strain>
    </source>
</reference>
<evidence type="ECO:0000313" key="3">
    <source>
        <dbReference type="Proteomes" id="UP000445309"/>
    </source>
</evidence>
<evidence type="ECO:0000256" key="1">
    <source>
        <dbReference type="SAM" id="Phobius"/>
    </source>
</evidence>
<dbReference type="EMBL" id="CACVBY010000044">
    <property type="protein sequence ID" value="CAA7388899.1"/>
    <property type="molecule type" value="Genomic_DNA"/>
</dbReference>
<sequence>MPDTSVIVGNYSIITKCDFFCNEGNVWLLYFKRFEMVRSNTYTATIASAKRTAIIIAILVMVVRLGGFNFRNSIFTLITRIAARKARKCHQVKSPYCDYPSHYVANIEK</sequence>
<keyword evidence="1" id="KW-0472">Membrane</keyword>
<keyword evidence="3" id="KW-1185">Reference proteome</keyword>
<proteinExistence type="predicted"/>
<keyword evidence="1" id="KW-1133">Transmembrane helix</keyword>
<feature type="transmembrane region" description="Helical" evidence="1">
    <location>
        <begin position="52"/>
        <end position="70"/>
    </location>
</feature>
<evidence type="ECO:0000313" key="2">
    <source>
        <dbReference type="EMBL" id="CAA7388899.1"/>
    </source>
</evidence>
<gene>
    <name evidence="2" type="ORF">CHRY9393_02037</name>
</gene>
<accession>A0A6N4XRC6</accession>